<dbReference type="OrthoDB" id="507697at2"/>
<dbReference type="AlphaFoldDB" id="A0A4Y9SUE1"/>
<dbReference type="EMBL" id="SPVF01000002">
    <property type="protein sequence ID" value="TFW30422.1"/>
    <property type="molecule type" value="Genomic_DNA"/>
</dbReference>
<feature type="signal peptide" evidence="1">
    <location>
        <begin position="1"/>
        <end position="23"/>
    </location>
</feature>
<organism evidence="2 3">
    <name type="scientific">Zemynaea arenosa</name>
    <dbReference type="NCBI Taxonomy" id="2561931"/>
    <lineage>
        <taxon>Bacteria</taxon>
        <taxon>Pseudomonadati</taxon>
        <taxon>Pseudomonadota</taxon>
        <taxon>Betaproteobacteria</taxon>
        <taxon>Burkholderiales</taxon>
        <taxon>Oxalobacteraceae</taxon>
        <taxon>Telluria group</taxon>
        <taxon>Zemynaea</taxon>
    </lineage>
</organism>
<protein>
    <recommendedName>
        <fullName evidence="4">PEP-CTERM sorting domain-containing protein</fullName>
    </recommendedName>
</protein>
<dbReference type="Proteomes" id="UP000298438">
    <property type="component" value="Unassembled WGS sequence"/>
</dbReference>
<gene>
    <name evidence="2" type="ORF">E4L96_00060</name>
</gene>
<proteinExistence type="predicted"/>
<evidence type="ECO:0000256" key="1">
    <source>
        <dbReference type="SAM" id="SignalP"/>
    </source>
</evidence>
<keyword evidence="1" id="KW-0732">Signal</keyword>
<dbReference type="RefSeq" id="WP_135205200.1">
    <property type="nucleotide sequence ID" value="NZ_SPVF01000002.1"/>
</dbReference>
<keyword evidence="3" id="KW-1185">Reference proteome</keyword>
<evidence type="ECO:0000313" key="3">
    <source>
        <dbReference type="Proteomes" id="UP000298438"/>
    </source>
</evidence>
<comment type="caution">
    <text evidence="2">The sequence shown here is derived from an EMBL/GenBank/DDBJ whole genome shotgun (WGS) entry which is preliminary data.</text>
</comment>
<accession>A0A4Y9SUE1</accession>
<sequence>MRHSLIQFALASTLGLFAAAAQADTVVYDNGSPDHASGNNLGFALQAEDFRLTVQARLTTIEFWTLEAADAYRGSISYEIRWNAGGALGASILQGTAAVTRTATGTYQGLTEYHNSFDLPSPLLMDPNPYWLILHNGGLDNFTDPNEFLWETAAMQPGQLGGAEAFSQGGPFTPNFQEHAFRISAVPEPCPAFALVAGLGVLAALGRRGAAARRRPQ</sequence>
<name>A0A4Y9SUE1_9BURK</name>
<reference evidence="2 3" key="1">
    <citation type="submission" date="2019-03" db="EMBL/GenBank/DDBJ databases">
        <title>Draft Genome Sequence of Massilia arenosa sp. nov., a Novel Massilia Species Isolated from a Sandy-loam Maize Soil.</title>
        <authorList>
            <person name="Raths R."/>
            <person name="Peta V."/>
            <person name="Bucking H."/>
        </authorList>
    </citation>
    <scope>NUCLEOTIDE SEQUENCE [LARGE SCALE GENOMIC DNA]</scope>
    <source>
        <strain evidence="2 3">MC02</strain>
    </source>
</reference>
<evidence type="ECO:0000313" key="2">
    <source>
        <dbReference type="EMBL" id="TFW30422.1"/>
    </source>
</evidence>
<evidence type="ECO:0008006" key="4">
    <source>
        <dbReference type="Google" id="ProtNLM"/>
    </source>
</evidence>
<feature type="chain" id="PRO_5021386280" description="PEP-CTERM sorting domain-containing protein" evidence="1">
    <location>
        <begin position="24"/>
        <end position="217"/>
    </location>
</feature>